<proteinExistence type="predicted"/>
<comment type="caution">
    <text evidence="2">The sequence shown here is derived from an EMBL/GenBank/DDBJ whole genome shotgun (WGS) entry which is preliminary data.</text>
</comment>
<evidence type="ECO:0000313" key="2">
    <source>
        <dbReference type="EMBL" id="PWQ93859.1"/>
    </source>
</evidence>
<dbReference type="SUPFAM" id="SSF143744">
    <property type="entry name" value="GlcG-like"/>
    <property type="match status" value="1"/>
</dbReference>
<dbReference type="Gene3D" id="3.30.450.150">
    <property type="entry name" value="Haem-degrading domain"/>
    <property type="match status" value="1"/>
</dbReference>
<reference evidence="2 3" key="1">
    <citation type="submission" date="2018-05" db="EMBL/GenBank/DDBJ databases">
        <title>Leucothrix arctica sp. nov., isolated from Arctic seawater.</title>
        <authorList>
            <person name="Choi A."/>
            <person name="Baek K."/>
        </authorList>
    </citation>
    <scope>NUCLEOTIDE SEQUENCE [LARGE SCALE GENOMIC DNA]</scope>
    <source>
        <strain evidence="2 3">IMCC9719</strain>
    </source>
</reference>
<sequence>MKLKQSLVLSLAVILTTPLIAADNSGIKNTTLFHQLSLASALEAAQSSIAECRKDTQNVSATVVDRNGLTQVILRDTNASAISSELSRKKAYTAANFQKNTTQLADLSDTAVGRSHGVLMSAGGVLITVNDIIYGAVGVSGSSTGAKDDLCAKAGAQVVIDAIIADKEQAVALEEAKAEVPEVKSKD</sequence>
<evidence type="ECO:0000313" key="3">
    <source>
        <dbReference type="Proteomes" id="UP000245506"/>
    </source>
</evidence>
<protein>
    <submittedName>
        <fullName evidence="2">Adenosylcobalamin biosynthesis, GlcG-related protein</fullName>
    </submittedName>
</protein>
<dbReference type="Pfam" id="PF03928">
    <property type="entry name" value="HbpS-like"/>
    <property type="match status" value="1"/>
</dbReference>
<dbReference type="InterPro" id="IPR052517">
    <property type="entry name" value="GlcG_carb_metab_protein"/>
</dbReference>
<feature type="chain" id="PRO_5016264682" evidence="1">
    <location>
        <begin position="22"/>
        <end position="187"/>
    </location>
</feature>
<dbReference type="AlphaFoldDB" id="A0A317C6F2"/>
<dbReference type="Proteomes" id="UP000245506">
    <property type="component" value="Unassembled WGS sequence"/>
</dbReference>
<dbReference type="OrthoDB" id="5786851at2"/>
<dbReference type="InterPro" id="IPR038084">
    <property type="entry name" value="PduO/GlcC-like_sf"/>
</dbReference>
<dbReference type="RefSeq" id="WP_109826245.1">
    <property type="nucleotide sequence ID" value="NZ_QGKL01000042.1"/>
</dbReference>
<organism evidence="2 3">
    <name type="scientific">Leucothrix arctica</name>
    <dbReference type="NCBI Taxonomy" id="1481894"/>
    <lineage>
        <taxon>Bacteria</taxon>
        <taxon>Pseudomonadati</taxon>
        <taxon>Pseudomonadota</taxon>
        <taxon>Gammaproteobacteria</taxon>
        <taxon>Thiotrichales</taxon>
        <taxon>Thiotrichaceae</taxon>
        <taxon>Leucothrix</taxon>
    </lineage>
</organism>
<feature type="signal peptide" evidence="1">
    <location>
        <begin position="1"/>
        <end position="21"/>
    </location>
</feature>
<keyword evidence="3" id="KW-1185">Reference proteome</keyword>
<dbReference type="PANTHER" id="PTHR34309:SF10">
    <property type="entry name" value="SLR1406 PROTEIN"/>
    <property type="match status" value="1"/>
</dbReference>
<dbReference type="InterPro" id="IPR005624">
    <property type="entry name" value="PduO/GlcC-like"/>
</dbReference>
<name>A0A317C6F2_9GAMM</name>
<evidence type="ECO:0000256" key="1">
    <source>
        <dbReference type="SAM" id="SignalP"/>
    </source>
</evidence>
<gene>
    <name evidence="2" type="ORF">DKT75_19860</name>
</gene>
<accession>A0A317C6F2</accession>
<dbReference type="EMBL" id="QGKL01000042">
    <property type="protein sequence ID" value="PWQ93859.1"/>
    <property type="molecule type" value="Genomic_DNA"/>
</dbReference>
<dbReference type="PANTHER" id="PTHR34309">
    <property type="entry name" value="SLR1406 PROTEIN"/>
    <property type="match status" value="1"/>
</dbReference>
<keyword evidence="1" id="KW-0732">Signal</keyword>